<reference evidence="7 8" key="1">
    <citation type="submission" date="2024-10" db="EMBL/GenBank/DDBJ databases">
        <authorList>
            <person name="Kim D."/>
        </authorList>
    </citation>
    <scope>NUCLEOTIDE SEQUENCE [LARGE SCALE GENOMIC DNA]</scope>
    <source>
        <strain evidence="7">BH-2024</strain>
    </source>
</reference>
<sequence length="727" mass="78798">MDLPNGQQDLQASTSKSSEHLLEKFTISAIIEAHQPNDAKCVAQMPDGNLVTGGRDGLMKIWRKRDIYENCETIPQKDCLSINSVAVAAKSVKGFLVFVGRKDGSIAIFSPSNAFKEPLKVLQGHKSNVCTLLYDENTGFLMSGSWDHMALVWPVADLLVEDGSDVGIGLLSGHTCSVWAVSVVPAKPLPNFLTASADKTIKLWGANYEQIGTFKGHDDVVRALIVLSDKHFLSTSNDSTIRLWDLSNGANLRTFHPNHEEFLYTMCLLDFSPSFASPLVITCGEGGSIDIFELTDKVALKHVQSLKMPVHSVWSVTPLANGDFAVATSSGFVIVFTTDPSKTISTDVQEFFFTSQYEALEMKDQEAQMAREPTAAGAFDNGTANQQSAGDETVWRRIGPRSQASSAQVLSPGYQDPFTGTNRYMPGCNNGVTPAQQNTKRSPIVPLPDNFCTFGLDGVSKKVIDRLREMNLLQPKALQLNDDEFASAEVILSQADFAINECQIVALEKGILWSPETIVPALDLFRIALLHPKLNEIFCSLESVLGNPPKGVPTVRRLVELLSLAQGSDPVRILACRSLANAAAHDFGRSMLMAEASALWGIVSKQIDSSKAALQVAAASTLLNLARILLQKSKDGAVVELGPREDAVHAIIASLRSVDSFGDHSPLALVRLLQTLIVLLGQFAVTNCLTLGEIQALNDATRRIKDAVSDDDVKALVRELSQKIGAI</sequence>
<dbReference type="InterPro" id="IPR015943">
    <property type="entry name" value="WD40/YVTN_repeat-like_dom_sf"/>
</dbReference>
<dbReference type="AlphaFoldDB" id="A0ABD2KT78"/>
<dbReference type="InterPro" id="IPR011989">
    <property type="entry name" value="ARM-like"/>
</dbReference>
<evidence type="ECO:0000256" key="2">
    <source>
        <dbReference type="ARBA" id="ARBA00022490"/>
    </source>
</evidence>
<evidence type="ECO:0000313" key="7">
    <source>
        <dbReference type="EMBL" id="KAL3106156.1"/>
    </source>
</evidence>
<proteinExistence type="inferred from homology"/>
<protein>
    <recommendedName>
        <fullName evidence="6">PUL domain-containing protein</fullName>
    </recommendedName>
</protein>
<keyword evidence="3 5" id="KW-0853">WD repeat</keyword>
<dbReference type="InterPro" id="IPR001680">
    <property type="entry name" value="WD40_rpt"/>
</dbReference>
<dbReference type="Pfam" id="PF08324">
    <property type="entry name" value="PUL"/>
    <property type="match status" value="1"/>
</dbReference>
<evidence type="ECO:0000256" key="3">
    <source>
        <dbReference type="ARBA" id="ARBA00022574"/>
    </source>
</evidence>
<dbReference type="InterPro" id="IPR013535">
    <property type="entry name" value="PUL_dom"/>
</dbReference>
<feature type="repeat" description="WD" evidence="5">
    <location>
        <begin position="214"/>
        <end position="254"/>
    </location>
</feature>
<dbReference type="GO" id="GO:0005737">
    <property type="term" value="C:cytoplasm"/>
    <property type="evidence" value="ECO:0007669"/>
    <property type="project" value="UniProtKB-ARBA"/>
</dbReference>
<comment type="similarity">
    <text evidence="1">Belongs to the WD repeat PLAP family.</text>
</comment>
<keyword evidence="4" id="KW-0677">Repeat</keyword>
<accession>A0ABD2KT78</accession>
<dbReference type="SUPFAM" id="SSF50978">
    <property type="entry name" value="WD40 repeat-like"/>
    <property type="match status" value="1"/>
</dbReference>
<evidence type="ECO:0000313" key="8">
    <source>
        <dbReference type="Proteomes" id="UP001620626"/>
    </source>
</evidence>
<dbReference type="PROSITE" id="PS50294">
    <property type="entry name" value="WD_REPEATS_REGION"/>
    <property type="match status" value="2"/>
</dbReference>
<dbReference type="InterPro" id="IPR036322">
    <property type="entry name" value="WD40_repeat_dom_sf"/>
</dbReference>
<dbReference type="Gene3D" id="2.130.10.10">
    <property type="entry name" value="YVTN repeat-like/Quinoprotein amine dehydrogenase"/>
    <property type="match status" value="1"/>
</dbReference>
<feature type="domain" description="PUL" evidence="6">
    <location>
        <begin position="443"/>
        <end position="723"/>
    </location>
</feature>
<dbReference type="Proteomes" id="UP001620626">
    <property type="component" value="Unassembled WGS sequence"/>
</dbReference>
<dbReference type="EMBL" id="JBICBT010000659">
    <property type="protein sequence ID" value="KAL3106156.1"/>
    <property type="molecule type" value="Genomic_DNA"/>
</dbReference>
<evidence type="ECO:0000256" key="1">
    <source>
        <dbReference type="ARBA" id="ARBA00008495"/>
    </source>
</evidence>
<dbReference type="PROSITE" id="PS50082">
    <property type="entry name" value="WD_REPEATS_2"/>
    <property type="match status" value="3"/>
</dbReference>
<dbReference type="PROSITE" id="PS51396">
    <property type="entry name" value="PUL"/>
    <property type="match status" value="1"/>
</dbReference>
<feature type="repeat" description="WD" evidence="5">
    <location>
        <begin position="122"/>
        <end position="153"/>
    </location>
</feature>
<gene>
    <name evidence="7" type="ORF">niasHT_016843</name>
</gene>
<evidence type="ECO:0000259" key="6">
    <source>
        <dbReference type="PROSITE" id="PS51396"/>
    </source>
</evidence>
<dbReference type="SMART" id="SM00320">
    <property type="entry name" value="WD40"/>
    <property type="match status" value="6"/>
</dbReference>
<dbReference type="PANTHER" id="PTHR19849:SF0">
    <property type="entry name" value="PHOSPHOLIPASE A-2-ACTIVATING PROTEIN"/>
    <property type="match status" value="1"/>
</dbReference>
<keyword evidence="2" id="KW-0963">Cytoplasm</keyword>
<dbReference type="PANTHER" id="PTHR19849">
    <property type="entry name" value="PHOSPHOLIPASE A-2-ACTIVATING PROTEIN"/>
    <property type="match status" value="1"/>
</dbReference>
<evidence type="ECO:0000256" key="4">
    <source>
        <dbReference type="ARBA" id="ARBA00022737"/>
    </source>
</evidence>
<feature type="repeat" description="WD" evidence="5">
    <location>
        <begin position="171"/>
        <end position="204"/>
    </location>
</feature>
<comment type="caution">
    <text evidence="7">The sequence shown here is derived from an EMBL/GenBank/DDBJ whole genome shotgun (WGS) entry which is preliminary data.</text>
</comment>
<evidence type="ECO:0000256" key="5">
    <source>
        <dbReference type="PROSITE-ProRule" id="PRU00221"/>
    </source>
</evidence>
<dbReference type="InterPro" id="IPR020472">
    <property type="entry name" value="WD40_PAC1"/>
</dbReference>
<name>A0ABD2KT78_9BILA</name>
<dbReference type="Gene3D" id="1.25.10.10">
    <property type="entry name" value="Leucine-rich Repeat Variant"/>
    <property type="match status" value="1"/>
</dbReference>
<dbReference type="Pfam" id="PF00400">
    <property type="entry name" value="WD40"/>
    <property type="match status" value="4"/>
</dbReference>
<keyword evidence="8" id="KW-1185">Reference proteome</keyword>
<dbReference type="PRINTS" id="PR00320">
    <property type="entry name" value="GPROTEINBRPT"/>
</dbReference>
<organism evidence="7 8">
    <name type="scientific">Heterodera trifolii</name>
    <dbReference type="NCBI Taxonomy" id="157864"/>
    <lineage>
        <taxon>Eukaryota</taxon>
        <taxon>Metazoa</taxon>
        <taxon>Ecdysozoa</taxon>
        <taxon>Nematoda</taxon>
        <taxon>Chromadorea</taxon>
        <taxon>Rhabditida</taxon>
        <taxon>Tylenchina</taxon>
        <taxon>Tylenchomorpha</taxon>
        <taxon>Tylenchoidea</taxon>
        <taxon>Heteroderidae</taxon>
        <taxon>Heteroderinae</taxon>
        <taxon>Heterodera</taxon>
    </lineage>
</organism>